<reference evidence="1" key="1">
    <citation type="submission" date="2018-05" db="EMBL/GenBank/DDBJ databases">
        <authorList>
            <person name="Lanie J.A."/>
            <person name="Ng W.-L."/>
            <person name="Kazmierczak K.M."/>
            <person name="Andrzejewski T.M."/>
            <person name="Davidsen T.M."/>
            <person name="Wayne K.J."/>
            <person name="Tettelin H."/>
            <person name="Glass J.I."/>
            <person name="Rusch D."/>
            <person name="Podicherti R."/>
            <person name="Tsui H.-C.T."/>
            <person name="Winkler M.E."/>
        </authorList>
    </citation>
    <scope>NUCLEOTIDE SEQUENCE</scope>
</reference>
<organism evidence="1">
    <name type="scientific">marine metagenome</name>
    <dbReference type="NCBI Taxonomy" id="408172"/>
    <lineage>
        <taxon>unclassified sequences</taxon>
        <taxon>metagenomes</taxon>
        <taxon>ecological metagenomes</taxon>
    </lineage>
</organism>
<name>A0A383AF45_9ZZZZ</name>
<dbReference type="EMBL" id="UINC01191578">
    <property type="protein sequence ID" value="SVE06294.1"/>
    <property type="molecule type" value="Genomic_DNA"/>
</dbReference>
<feature type="non-terminal residue" evidence="1">
    <location>
        <position position="88"/>
    </location>
</feature>
<gene>
    <name evidence="1" type="ORF">METZ01_LOCUS459148</name>
</gene>
<dbReference type="AlphaFoldDB" id="A0A383AF45"/>
<accession>A0A383AF45</accession>
<protein>
    <submittedName>
        <fullName evidence="1">Uncharacterized protein</fullName>
    </submittedName>
</protein>
<proteinExistence type="predicted"/>
<sequence length="88" mass="9834">MKTSPLVPMMALLTLGFINQAQARFIRPQLEVTPIDRLVKNLSEKVKAKPKDITLRFNLARVHAMAFAQKTDKATVRIGKANLGAWFG</sequence>
<evidence type="ECO:0000313" key="1">
    <source>
        <dbReference type="EMBL" id="SVE06294.1"/>
    </source>
</evidence>